<dbReference type="EMBL" id="JACXVP010000006">
    <property type="protein sequence ID" value="KAG5599438.1"/>
    <property type="molecule type" value="Genomic_DNA"/>
</dbReference>
<dbReference type="OrthoDB" id="1746862at2759"/>
<comment type="caution">
    <text evidence="1">The sequence shown here is derived from an EMBL/GenBank/DDBJ whole genome shotgun (WGS) entry which is preliminary data.</text>
</comment>
<dbReference type="AlphaFoldDB" id="A0A9J5YKF8"/>
<keyword evidence="2" id="KW-1185">Reference proteome</keyword>
<gene>
    <name evidence="1" type="ORF">H5410_030808</name>
</gene>
<name>A0A9J5YKF8_SOLCO</name>
<organism evidence="1 2">
    <name type="scientific">Solanum commersonii</name>
    <name type="common">Commerson's wild potato</name>
    <name type="synonym">Commerson's nightshade</name>
    <dbReference type="NCBI Taxonomy" id="4109"/>
    <lineage>
        <taxon>Eukaryota</taxon>
        <taxon>Viridiplantae</taxon>
        <taxon>Streptophyta</taxon>
        <taxon>Embryophyta</taxon>
        <taxon>Tracheophyta</taxon>
        <taxon>Spermatophyta</taxon>
        <taxon>Magnoliopsida</taxon>
        <taxon>eudicotyledons</taxon>
        <taxon>Gunneridae</taxon>
        <taxon>Pentapetalae</taxon>
        <taxon>asterids</taxon>
        <taxon>lamiids</taxon>
        <taxon>Solanales</taxon>
        <taxon>Solanaceae</taxon>
        <taxon>Solanoideae</taxon>
        <taxon>Solaneae</taxon>
        <taxon>Solanum</taxon>
    </lineage>
</organism>
<proteinExistence type="predicted"/>
<sequence>MLFNVVPLFIIWKIWKRRNTINHGGRMRHVGIEIEIDRNLFLLAKYNYPWRKDLPTSWPGLIKFIKEYTPTLGCRRIVWNPPVMGSFKYNSDGASKRNPGPSYGAYNILDGIWETLWGIMMKIKRIKMLMEDKEVIAEHILKEGNQLANFLTNHIFYFVGTQTLTYSNFQDLPTNARGIINTEKEKLPSLRIRRYQN</sequence>
<accession>A0A9J5YKF8</accession>
<evidence type="ECO:0008006" key="3">
    <source>
        <dbReference type="Google" id="ProtNLM"/>
    </source>
</evidence>
<protein>
    <recommendedName>
        <fullName evidence="3">RNase H type-1 domain-containing protein</fullName>
    </recommendedName>
</protein>
<dbReference type="Proteomes" id="UP000824120">
    <property type="component" value="Chromosome 6"/>
</dbReference>
<evidence type="ECO:0000313" key="2">
    <source>
        <dbReference type="Proteomes" id="UP000824120"/>
    </source>
</evidence>
<evidence type="ECO:0000313" key="1">
    <source>
        <dbReference type="EMBL" id="KAG5599438.1"/>
    </source>
</evidence>
<reference evidence="1 2" key="1">
    <citation type="submission" date="2020-09" db="EMBL/GenBank/DDBJ databases">
        <title>De no assembly of potato wild relative species, Solanum commersonii.</title>
        <authorList>
            <person name="Cho K."/>
        </authorList>
    </citation>
    <scope>NUCLEOTIDE SEQUENCE [LARGE SCALE GENOMIC DNA]</scope>
    <source>
        <strain evidence="1">LZ3.2</strain>
        <tissue evidence="1">Leaf</tissue>
    </source>
</reference>